<name>A0AAW1UTK5_9CUCU</name>
<dbReference type="AlphaFoldDB" id="A0AAW1UTK5"/>
<gene>
    <name evidence="1" type="ORF">WA026_001353</name>
</gene>
<protein>
    <submittedName>
        <fullName evidence="1">Uncharacterized protein</fullName>
    </submittedName>
</protein>
<dbReference type="Proteomes" id="UP001431783">
    <property type="component" value="Unassembled WGS sequence"/>
</dbReference>
<reference evidence="1 2" key="1">
    <citation type="submission" date="2023-03" db="EMBL/GenBank/DDBJ databases">
        <title>Genome insight into feeding habits of ladybird beetles.</title>
        <authorList>
            <person name="Li H.-S."/>
            <person name="Huang Y.-H."/>
            <person name="Pang H."/>
        </authorList>
    </citation>
    <scope>NUCLEOTIDE SEQUENCE [LARGE SCALE GENOMIC DNA]</scope>
    <source>
        <strain evidence="1">SYSU_2023b</strain>
        <tissue evidence="1">Whole body</tissue>
    </source>
</reference>
<dbReference type="EMBL" id="JARQZJ010000091">
    <property type="protein sequence ID" value="KAK9883156.1"/>
    <property type="molecule type" value="Genomic_DNA"/>
</dbReference>
<keyword evidence="2" id="KW-1185">Reference proteome</keyword>
<comment type="caution">
    <text evidence="1">The sequence shown here is derived from an EMBL/GenBank/DDBJ whole genome shotgun (WGS) entry which is preliminary data.</text>
</comment>
<accession>A0AAW1UTK5</accession>
<organism evidence="1 2">
    <name type="scientific">Henosepilachna vigintioctopunctata</name>
    <dbReference type="NCBI Taxonomy" id="420089"/>
    <lineage>
        <taxon>Eukaryota</taxon>
        <taxon>Metazoa</taxon>
        <taxon>Ecdysozoa</taxon>
        <taxon>Arthropoda</taxon>
        <taxon>Hexapoda</taxon>
        <taxon>Insecta</taxon>
        <taxon>Pterygota</taxon>
        <taxon>Neoptera</taxon>
        <taxon>Endopterygota</taxon>
        <taxon>Coleoptera</taxon>
        <taxon>Polyphaga</taxon>
        <taxon>Cucujiformia</taxon>
        <taxon>Coccinelloidea</taxon>
        <taxon>Coccinellidae</taxon>
        <taxon>Epilachninae</taxon>
        <taxon>Epilachnini</taxon>
        <taxon>Henosepilachna</taxon>
    </lineage>
</organism>
<sequence length="118" mass="13867">MTEAITNYKYRITRSFKRRIPCFNNLRNVSRSTCCSHLATHNNNTQMHVVVLRPSDLVVDARRIQLPSMIWLNKYVDMHTVGSRAKYLIRDIEQNSKCCCGRIMKKVWVSSRFKESSI</sequence>
<evidence type="ECO:0000313" key="2">
    <source>
        <dbReference type="Proteomes" id="UP001431783"/>
    </source>
</evidence>
<proteinExistence type="predicted"/>
<evidence type="ECO:0000313" key="1">
    <source>
        <dbReference type="EMBL" id="KAK9883156.1"/>
    </source>
</evidence>